<organism evidence="2 3">
    <name type="scientific">Crenothrix polyspora</name>
    <dbReference type="NCBI Taxonomy" id="360316"/>
    <lineage>
        <taxon>Bacteria</taxon>
        <taxon>Pseudomonadati</taxon>
        <taxon>Pseudomonadota</taxon>
        <taxon>Gammaproteobacteria</taxon>
        <taxon>Methylococcales</taxon>
        <taxon>Crenotrichaceae</taxon>
        <taxon>Crenothrix</taxon>
    </lineage>
</organism>
<evidence type="ECO:0000313" key="2">
    <source>
        <dbReference type="EMBL" id="SJM89444.1"/>
    </source>
</evidence>
<evidence type="ECO:0000256" key="1">
    <source>
        <dbReference type="SAM" id="Phobius"/>
    </source>
</evidence>
<keyword evidence="1" id="KW-0472">Membrane</keyword>
<name>A0A1R4GZR9_9GAMM</name>
<proteinExistence type="predicted"/>
<dbReference type="Pfam" id="PF07759">
    <property type="entry name" value="DUF1615"/>
    <property type="match status" value="1"/>
</dbReference>
<protein>
    <submittedName>
        <fullName evidence="2">Uncharacterized protein</fullName>
    </submittedName>
</protein>
<dbReference type="InterPro" id="IPR011673">
    <property type="entry name" value="DUF1615"/>
</dbReference>
<dbReference type="AlphaFoldDB" id="A0A1R4GZR9"/>
<evidence type="ECO:0000313" key="3">
    <source>
        <dbReference type="Proteomes" id="UP000195442"/>
    </source>
</evidence>
<feature type="transmembrane region" description="Helical" evidence="1">
    <location>
        <begin position="12"/>
        <end position="34"/>
    </location>
</feature>
<gene>
    <name evidence="2" type="ORF">CRENPOLYSF2_1160020</name>
</gene>
<keyword evidence="1" id="KW-0812">Transmembrane</keyword>
<sequence>MKLEYLGRAVFSLIKISLPWVFVVLVIALLTWQYPNYQQGTHSTQKSDRETVLMPGLSAKQTEHLIERAAPGINNGFEWGKDLRSTLESQHLELSHENICAMIAVISQESSFAANPGISGLSEKSIHTLAVKWVKIPQLGQRNVRSLVAWLKRKPNVRNSYWRRFRNIKTESELDRTYRKMMADNLLSHGQSDKLLQDNGLLRDLVEDNNEIDSIGSMQVAVSFAAQSEEQRLKRLLTLGEIWAIRDRMYTRKGGMYYGALLLLGYDVGYDKKLYRFADFNAGRFASRNAAFQTTVAELSGKPLTADGDLLIYDQQGKPTSAISNSEYAINETIQKYHLGLTAAEIRNDLLQEKQLNFSHTKTYQTIRKHYQQLTKKQALNAIVPNIVLHSEKNTEMMTTEKFTNRVNNRYQQCMGK</sequence>
<dbReference type="Proteomes" id="UP000195442">
    <property type="component" value="Unassembled WGS sequence"/>
</dbReference>
<reference evidence="3" key="1">
    <citation type="submission" date="2017-02" db="EMBL/GenBank/DDBJ databases">
        <authorList>
            <person name="Daims H."/>
        </authorList>
    </citation>
    <scope>NUCLEOTIDE SEQUENCE [LARGE SCALE GENOMIC DNA]</scope>
</reference>
<keyword evidence="3" id="KW-1185">Reference proteome</keyword>
<accession>A0A1R4GZR9</accession>
<dbReference type="EMBL" id="FUKJ01000020">
    <property type="protein sequence ID" value="SJM89444.1"/>
    <property type="molecule type" value="Genomic_DNA"/>
</dbReference>
<keyword evidence="1" id="KW-1133">Transmembrane helix</keyword>